<evidence type="ECO:0000256" key="1">
    <source>
        <dbReference type="SAM" id="Phobius"/>
    </source>
</evidence>
<dbReference type="NCBIfam" id="TIGR00254">
    <property type="entry name" value="GGDEF"/>
    <property type="match status" value="1"/>
</dbReference>
<feature type="domain" description="GGDEF" evidence="2">
    <location>
        <begin position="81"/>
        <end position="215"/>
    </location>
</feature>
<keyword evidence="4" id="KW-1185">Reference proteome</keyword>
<comment type="caution">
    <text evidence="3">The sequence shown here is derived from an EMBL/GenBank/DDBJ whole genome shotgun (WGS) entry which is preliminary data.</text>
</comment>
<evidence type="ECO:0000313" key="3">
    <source>
        <dbReference type="EMBL" id="OFH97980.1"/>
    </source>
</evidence>
<dbReference type="CDD" id="cd01949">
    <property type="entry name" value="GGDEF"/>
    <property type="match status" value="1"/>
</dbReference>
<dbReference type="GO" id="GO:0052621">
    <property type="term" value="F:diguanylate cyclase activity"/>
    <property type="evidence" value="ECO:0007669"/>
    <property type="project" value="UniProtKB-EC"/>
</dbReference>
<gene>
    <name evidence="3" type="primary">ycdT</name>
    <name evidence="3" type="ORF">CLOACE_22900</name>
</gene>
<keyword evidence="3" id="KW-0548">Nucleotidyltransferase</keyword>
<dbReference type="Proteomes" id="UP000175744">
    <property type="component" value="Unassembled WGS sequence"/>
</dbReference>
<name>A0A1E8EUR8_9CLOT</name>
<sequence>MLKGETIANVIFIYILGFVLNSLSKYVFKLSIQVNYMFKEIKEKNLELKKMASKDYLTNMYNHRSFYNNLVDTIKKLSDNSTFCVAMFDIDNFKRVNDTYGHLTGDYVLKEVSSIIMESISNEDIASRYGGEEFAVLFPGKDLKEAIEICENIRKNIEMHLFEIGCYKIKITISGGVSAIKASSIDACDHCKFIEKVDKLLYKAKKSGKNCIKWN</sequence>
<dbReference type="PROSITE" id="PS50887">
    <property type="entry name" value="GGDEF"/>
    <property type="match status" value="1"/>
</dbReference>
<keyword evidence="1" id="KW-0472">Membrane</keyword>
<protein>
    <submittedName>
        <fullName evidence="3">Putative diguanylate cyclase YcdT</fullName>
        <ecNumber evidence="3">2.7.7.65</ecNumber>
    </submittedName>
</protein>
<feature type="transmembrane region" description="Helical" evidence="1">
    <location>
        <begin position="6"/>
        <end position="28"/>
    </location>
</feature>
<proteinExistence type="predicted"/>
<reference evidence="3 4" key="1">
    <citation type="submission" date="2016-06" db="EMBL/GenBank/DDBJ databases">
        <title>Genome sequence of Clostridium acetireducens DSM 10703.</title>
        <authorList>
            <person name="Poehlein A."/>
            <person name="Fluechter S."/>
            <person name="Duerre P."/>
            <person name="Daniel R."/>
        </authorList>
    </citation>
    <scope>NUCLEOTIDE SEQUENCE [LARGE SCALE GENOMIC DNA]</scope>
    <source>
        <strain evidence="3 4">DSM 10703</strain>
    </source>
</reference>
<dbReference type="GO" id="GO:0005886">
    <property type="term" value="C:plasma membrane"/>
    <property type="evidence" value="ECO:0007669"/>
    <property type="project" value="TreeGrafter"/>
</dbReference>
<dbReference type="PANTHER" id="PTHR45138">
    <property type="entry name" value="REGULATORY COMPONENTS OF SENSORY TRANSDUCTION SYSTEM"/>
    <property type="match status" value="1"/>
</dbReference>
<evidence type="ECO:0000313" key="4">
    <source>
        <dbReference type="Proteomes" id="UP000175744"/>
    </source>
</evidence>
<dbReference type="InterPro" id="IPR050469">
    <property type="entry name" value="Diguanylate_Cyclase"/>
</dbReference>
<dbReference type="GO" id="GO:0043709">
    <property type="term" value="P:cell adhesion involved in single-species biofilm formation"/>
    <property type="evidence" value="ECO:0007669"/>
    <property type="project" value="TreeGrafter"/>
</dbReference>
<dbReference type="InterPro" id="IPR029787">
    <property type="entry name" value="Nucleotide_cyclase"/>
</dbReference>
<dbReference type="FunFam" id="3.30.70.270:FF:000001">
    <property type="entry name" value="Diguanylate cyclase domain protein"/>
    <property type="match status" value="1"/>
</dbReference>
<keyword evidence="3" id="KW-0808">Transferase</keyword>
<dbReference type="Pfam" id="PF00990">
    <property type="entry name" value="GGDEF"/>
    <property type="match status" value="1"/>
</dbReference>
<dbReference type="Gene3D" id="3.30.70.270">
    <property type="match status" value="1"/>
</dbReference>
<keyword evidence="1" id="KW-1133">Transmembrane helix</keyword>
<keyword evidence="1" id="KW-0812">Transmembrane</keyword>
<dbReference type="SMART" id="SM00267">
    <property type="entry name" value="GGDEF"/>
    <property type="match status" value="1"/>
</dbReference>
<dbReference type="InterPro" id="IPR043128">
    <property type="entry name" value="Rev_trsase/Diguanyl_cyclase"/>
</dbReference>
<dbReference type="STRING" id="1121290.CLAOCE_22900"/>
<accession>A0A1E8EUR8</accession>
<dbReference type="EC" id="2.7.7.65" evidence="3"/>
<dbReference type="PANTHER" id="PTHR45138:SF9">
    <property type="entry name" value="DIGUANYLATE CYCLASE DGCM-RELATED"/>
    <property type="match status" value="1"/>
</dbReference>
<evidence type="ECO:0000259" key="2">
    <source>
        <dbReference type="PROSITE" id="PS50887"/>
    </source>
</evidence>
<dbReference type="AlphaFoldDB" id="A0A1E8EUR8"/>
<dbReference type="SUPFAM" id="SSF55073">
    <property type="entry name" value="Nucleotide cyclase"/>
    <property type="match status" value="1"/>
</dbReference>
<organism evidence="3 4">
    <name type="scientific">Clostridium acetireducens DSM 10703</name>
    <dbReference type="NCBI Taxonomy" id="1121290"/>
    <lineage>
        <taxon>Bacteria</taxon>
        <taxon>Bacillati</taxon>
        <taxon>Bacillota</taxon>
        <taxon>Clostridia</taxon>
        <taxon>Eubacteriales</taxon>
        <taxon>Clostridiaceae</taxon>
        <taxon>Clostridium</taxon>
    </lineage>
</organism>
<dbReference type="GO" id="GO:1902201">
    <property type="term" value="P:negative regulation of bacterial-type flagellum-dependent cell motility"/>
    <property type="evidence" value="ECO:0007669"/>
    <property type="project" value="TreeGrafter"/>
</dbReference>
<dbReference type="InterPro" id="IPR000160">
    <property type="entry name" value="GGDEF_dom"/>
</dbReference>
<dbReference type="EMBL" id="LZFO01000067">
    <property type="protein sequence ID" value="OFH97980.1"/>
    <property type="molecule type" value="Genomic_DNA"/>
</dbReference>